<keyword evidence="8" id="KW-1185">Reference proteome</keyword>
<dbReference type="PANTHER" id="PTHR12663:SF0">
    <property type="entry name" value="PRECOCIOUS DISSOCIATION OF SISTERS 5, ISOFORM A"/>
    <property type="match status" value="1"/>
</dbReference>
<keyword evidence="2" id="KW-0132">Cell division</keyword>
<dbReference type="SUPFAM" id="SSF48371">
    <property type="entry name" value="ARM repeat"/>
    <property type="match status" value="1"/>
</dbReference>
<protein>
    <recommendedName>
        <fullName evidence="9">Sister chromatid cohesion protein</fullName>
    </recommendedName>
</protein>
<comment type="caution">
    <text evidence="7">The sequence shown here is derived from an EMBL/GenBank/DDBJ whole genome shotgun (WGS) entry which is preliminary data.</text>
</comment>
<sequence length="1311" mass="144757">MPSTATRRERSDGRNRPTGAAVTSKRARHEVPGANSDSVLSGSVLHNKADAQLLPWLFECHRVLRAANPPFSVSAAFIKELLNPRYLKSSLSGVQQMTGCLLSDLVRLGNKHEFPETSVTLPFDARYADDVLACLTFPFGQVARGEACLKTCEHFIERAGISHIFAYVIPHCRRAVHERLTCMFQSISQAAGSCTGSEALTKSDNAITPITAAEMGRVLADILSATKSITPDELAPLLAEITAASPTLLRRMESNRLAGNTAGGKPVANATRKKARAPGAIIAARVFLEQLDVIHPAIASYMVELVEQGVGEVAAAEVTGDELEKKRRGLRGVGRAMECFVALMELHVDLVGQLVPALLPYLEHEIADIRLLFLRGFFMAFGAHETATSTYRSAFAALLARFNDPKHALRIEMLQLAASAIGVSTQVSASFTEERVRDLLPLVELHLVDPHALVRRAAVLAYGDIVTAAPSLVTSERMEKTLGQRVADKNLKVRQAAVERLSDIYRTLLYPWIPNVMMQCLNAEGGVLLLEASFESMLPPASRVVTGDALLTAFASSTSTGRRSARASMALFDFEKESATQERSFADGLAKMCSHLNPKSFNKLLTFAAKKAQLRLAILRLFQLRAEVRSKDLKSTEGQEMINNIHRLLNFVQTMTHAEKGEWDALFRSKDDNVSKAFLSCCADRHLHYAKERELLVKALKGRVEGHVLKFVQESLSRQMMLPVELEHVNELIARLRETLRGVCGDGAETVETEVKHEVEGLLRALIILERTAPSFMPHCAVPLVDFVELVCQSSNAKIPTSWVILLLNCVTEWARYASGAAVDEHGYDKDTASADIINTRKKALFTSLARLCSCSHEPLLQDATPEMVGAMCKHAARCFIALISVNGLQESKALSQLVHSLLARIRNSATPTLPSAVGWLKALTAFAKDCAVAPLLQDESLMRTLTELLLAAVRDRTTAEDSAKVNAKRADVFPTSLAAAVVDATTKCMSAIALSYAADRVVGAVVSTLNALLAAYKTAGEWEPNTVGACRRRISINQQLAKLVIRPSSDIAKELAVAVILSAEDEVVVRRSLQKKITFHIMENQCDMRYVAFLILTVVSEETKSGYQYLRALLQQVGDHLRTKQRSSGATLSSPEALTCFLEYTIPFLVFFMAHHTFYSTEQENHFVAYQRVWHLLFDELFRHGTQCASFLVELFTRIKQSDEVVDRDSHAARLLCDLGSRVMQECLGQRQISADALKRYPGRVLLPNFFRVFQVCRGGTRYHLSGRKCPHFHARSIPCANGCCCCCFRWWHSRREGSFLSSCREIRGR</sequence>
<dbReference type="InterPro" id="IPR011989">
    <property type="entry name" value="ARM-like"/>
</dbReference>
<proteinExistence type="predicted"/>
<dbReference type="GeneID" id="40327132"/>
<dbReference type="InterPro" id="IPR016024">
    <property type="entry name" value="ARM-type_fold"/>
</dbReference>
<organism evidence="7 8">
    <name type="scientific">Trypanosoma rangeli</name>
    <dbReference type="NCBI Taxonomy" id="5698"/>
    <lineage>
        <taxon>Eukaryota</taxon>
        <taxon>Discoba</taxon>
        <taxon>Euglenozoa</taxon>
        <taxon>Kinetoplastea</taxon>
        <taxon>Metakinetoplastina</taxon>
        <taxon>Trypanosomatida</taxon>
        <taxon>Trypanosomatidae</taxon>
        <taxon>Trypanosoma</taxon>
        <taxon>Herpetosoma</taxon>
    </lineage>
</organism>
<evidence type="ECO:0000256" key="4">
    <source>
        <dbReference type="ARBA" id="ARBA00023242"/>
    </source>
</evidence>
<feature type="region of interest" description="Disordered" evidence="6">
    <location>
        <begin position="1"/>
        <end position="37"/>
    </location>
</feature>
<reference evidence="7 8" key="1">
    <citation type="journal article" date="2018" name="BMC Genomics">
        <title>Genomic comparison of Trypanosoma conorhini and Trypanosoma rangeli to Trypanosoma cruzi strains of high and low virulence.</title>
        <authorList>
            <person name="Bradwell K.R."/>
            <person name="Koparde V.N."/>
            <person name="Matveyev A.V."/>
            <person name="Serrano M.G."/>
            <person name="Alves J.M."/>
            <person name="Parikh H."/>
            <person name="Huang B."/>
            <person name="Lee V."/>
            <person name="Espinosa-Alvarez O."/>
            <person name="Ortiz P.A."/>
            <person name="Costa-Martins A.G."/>
            <person name="Teixeira M.M."/>
            <person name="Buck G.A."/>
        </authorList>
    </citation>
    <scope>NUCLEOTIDE SEQUENCE [LARGE SCALE GENOMIC DNA]</scope>
    <source>
        <strain evidence="7 8">AM80</strain>
    </source>
</reference>
<evidence type="ECO:0008006" key="9">
    <source>
        <dbReference type="Google" id="ProtNLM"/>
    </source>
</evidence>
<dbReference type="GO" id="GO:0005634">
    <property type="term" value="C:nucleus"/>
    <property type="evidence" value="ECO:0007669"/>
    <property type="project" value="UniProtKB-SubCell"/>
</dbReference>
<dbReference type="InterPro" id="IPR039776">
    <property type="entry name" value="Pds5"/>
</dbReference>
<dbReference type="GO" id="GO:0006281">
    <property type="term" value="P:DNA repair"/>
    <property type="evidence" value="ECO:0007669"/>
    <property type="project" value="TreeGrafter"/>
</dbReference>
<dbReference type="OrthoDB" id="200660at2759"/>
<dbReference type="Proteomes" id="UP000283634">
    <property type="component" value="Unassembled WGS sequence"/>
</dbReference>
<name>A0A3R7KJF0_TRYRA</name>
<evidence type="ECO:0000313" key="7">
    <source>
        <dbReference type="EMBL" id="RNF07677.1"/>
    </source>
</evidence>
<dbReference type="Gene3D" id="1.25.10.10">
    <property type="entry name" value="Leucine-rich Repeat Variant"/>
    <property type="match status" value="1"/>
</dbReference>
<keyword evidence="5" id="KW-0131">Cell cycle</keyword>
<accession>A0A3R7KJF0</accession>
<feature type="compositionally biased region" description="Basic and acidic residues" evidence="6">
    <location>
        <begin position="1"/>
        <end position="15"/>
    </location>
</feature>
<keyword evidence="3" id="KW-0498">Mitosis</keyword>
<dbReference type="PANTHER" id="PTHR12663">
    <property type="entry name" value="ANDROGEN INDUCED INHIBITOR OF PROLIFERATION AS3 / PDS5-RELATED"/>
    <property type="match status" value="1"/>
</dbReference>
<dbReference type="Pfam" id="PF20168">
    <property type="entry name" value="PDS5"/>
    <property type="match status" value="1"/>
</dbReference>
<dbReference type="GO" id="GO:0007064">
    <property type="term" value="P:mitotic sister chromatid cohesion"/>
    <property type="evidence" value="ECO:0007669"/>
    <property type="project" value="InterPro"/>
</dbReference>
<evidence type="ECO:0000256" key="6">
    <source>
        <dbReference type="SAM" id="MobiDB-lite"/>
    </source>
</evidence>
<dbReference type="RefSeq" id="XP_029239963.1">
    <property type="nucleotide sequence ID" value="XM_029380176.1"/>
</dbReference>
<keyword evidence="4" id="KW-0539">Nucleus</keyword>
<gene>
    <name evidence="7" type="ORF">TraAM80_03199</name>
</gene>
<evidence type="ECO:0000256" key="2">
    <source>
        <dbReference type="ARBA" id="ARBA00022618"/>
    </source>
</evidence>
<evidence type="ECO:0000256" key="1">
    <source>
        <dbReference type="ARBA" id="ARBA00004123"/>
    </source>
</evidence>
<dbReference type="GO" id="GO:0000785">
    <property type="term" value="C:chromatin"/>
    <property type="evidence" value="ECO:0007669"/>
    <property type="project" value="TreeGrafter"/>
</dbReference>
<dbReference type="EMBL" id="MKGL01000081">
    <property type="protein sequence ID" value="RNF07677.1"/>
    <property type="molecule type" value="Genomic_DNA"/>
</dbReference>
<dbReference type="GO" id="GO:0051301">
    <property type="term" value="P:cell division"/>
    <property type="evidence" value="ECO:0007669"/>
    <property type="project" value="UniProtKB-KW"/>
</dbReference>
<evidence type="ECO:0000256" key="5">
    <source>
        <dbReference type="ARBA" id="ARBA00023306"/>
    </source>
</evidence>
<comment type="subcellular location">
    <subcellularLocation>
        <location evidence="1">Nucleus</location>
    </subcellularLocation>
</comment>
<dbReference type="OMA" id="ALYCYWE"/>
<evidence type="ECO:0000313" key="8">
    <source>
        <dbReference type="Proteomes" id="UP000283634"/>
    </source>
</evidence>
<evidence type="ECO:0000256" key="3">
    <source>
        <dbReference type="ARBA" id="ARBA00022776"/>
    </source>
</evidence>